<dbReference type="PROSITE" id="PS51257">
    <property type="entry name" value="PROKAR_LIPOPROTEIN"/>
    <property type="match status" value="1"/>
</dbReference>
<keyword evidence="2" id="KW-0040">ANK repeat</keyword>
<dbReference type="SUPFAM" id="SSF48403">
    <property type="entry name" value="Ankyrin repeat"/>
    <property type="match status" value="1"/>
</dbReference>
<gene>
    <name evidence="3" type="ORF">METZ01_LOCUS195716</name>
</gene>
<reference evidence="3" key="1">
    <citation type="submission" date="2018-05" db="EMBL/GenBank/DDBJ databases">
        <authorList>
            <person name="Lanie J.A."/>
            <person name="Ng W.-L."/>
            <person name="Kazmierczak K.M."/>
            <person name="Andrzejewski T.M."/>
            <person name="Davidsen T.M."/>
            <person name="Wayne K.J."/>
            <person name="Tettelin H."/>
            <person name="Glass J.I."/>
            <person name="Rusch D."/>
            <person name="Podicherti R."/>
            <person name="Tsui H.-C.T."/>
            <person name="Winkler M.E."/>
        </authorList>
    </citation>
    <scope>NUCLEOTIDE SEQUENCE</scope>
</reference>
<keyword evidence="1" id="KW-0677">Repeat</keyword>
<dbReference type="InterPro" id="IPR002110">
    <property type="entry name" value="Ankyrin_rpt"/>
</dbReference>
<dbReference type="PROSITE" id="PS50297">
    <property type="entry name" value="ANK_REP_REGION"/>
    <property type="match status" value="3"/>
</dbReference>
<dbReference type="Gene3D" id="1.25.40.20">
    <property type="entry name" value="Ankyrin repeat-containing domain"/>
    <property type="match status" value="3"/>
</dbReference>
<dbReference type="PRINTS" id="PR01415">
    <property type="entry name" value="ANKYRIN"/>
</dbReference>
<dbReference type="AlphaFoldDB" id="A0A382DXN9"/>
<sequence length="334" mass="35928">MKLLLTTIAAVVLVGCGPSEEEHALVLNGMHNAAFRGSIEEIKQHLAAGVDVNVKGTGGLTPLHYAARYGRKEVVELLFAKGADVNVKDVDGETPLDWTEPYEDDSPELKAAKKETADLLREHSGKTGQELAAANKKLTDAALNGDIEAVKQYLAAGADVNAKNENRLTPLHLAGFKGHKEIAELLIAKGADVNAKDEGGYTPLDRAGLSKQTEITDLLHKHSGISGAADSVQVATSVGNIKAVKQHLTDGVDINARDSNQMTPLFHAVGNEKMAVTEFLIKEGAEINTYDNQWKTPLDYAIELKHAELTNLLLKNGAKTSEEMNTDRKEKGII</sequence>
<dbReference type="PANTHER" id="PTHR24126:SF14">
    <property type="entry name" value="ANK_REP_REGION DOMAIN-CONTAINING PROTEIN"/>
    <property type="match status" value="1"/>
</dbReference>
<dbReference type="PANTHER" id="PTHR24126">
    <property type="entry name" value="ANKYRIN REPEAT, PH AND SEC7 DOMAIN CONTAINING PROTEIN SECG-RELATED"/>
    <property type="match status" value="1"/>
</dbReference>
<evidence type="ECO:0000256" key="1">
    <source>
        <dbReference type="ARBA" id="ARBA00022737"/>
    </source>
</evidence>
<dbReference type="EMBL" id="UINC01041504">
    <property type="protein sequence ID" value="SVB42862.1"/>
    <property type="molecule type" value="Genomic_DNA"/>
</dbReference>
<organism evidence="3">
    <name type="scientific">marine metagenome</name>
    <dbReference type="NCBI Taxonomy" id="408172"/>
    <lineage>
        <taxon>unclassified sequences</taxon>
        <taxon>metagenomes</taxon>
        <taxon>ecological metagenomes</taxon>
    </lineage>
</organism>
<evidence type="ECO:0000256" key="2">
    <source>
        <dbReference type="ARBA" id="ARBA00023043"/>
    </source>
</evidence>
<name>A0A382DXN9_9ZZZZ</name>
<protein>
    <submittedName>
        <fullName evidence="3">Uncharacterized protein</fullName>
    </submittedName>
</protein>
<evidence type="ECO:0000313" key="3">
    <source>
        <dbReference type="EMBL" id="SVB42862.1"/>
    </source>
</evidence>
<dbReference type="Pfam" id="PF12796">
    <property type="entry name" value="Ank_2"/>
    <property type="match status" value="2"/>
</dbReference>
<dbReference type="PROSITE" id="PS50088">
    <property type="entry name" value="ANK_REPEAT"/>
    <property type="match status" value="5"/>
</dbReference>
<dbReference type="Pfam" id="PF13857">
    <property type="entry name" value="Ank_5"/>
    <property type="match status" value="1"/>
</dbReference>
<proteinExistence type="predicted"/>
<dbReference type="SMART" id="SM00248">
    <property type="entry name" value="ANK"/>
    <property type="match status" value="6"/>
</dbReference>
<accession>A0A382DXN9</accession>
<dbReference type="InterPro" id="IPR036770">
    <property type="entry name" value="Ankyrin_rpt-contain_sf"/>
</dbReference>